<feature type="transmembrane region" description="Helical" evidence="1">
    <location>
        <begin position="114"/>
        <end position="134"/>
    </location>
</feature>
<sequence>MTVPSTCSNGLPGYQDGQACCLMNCGLCGGDGCGSVNGTAGASDCCPSTIINSARVCGGDIVAPCIIPATPAPTPAPALTLMPTPVPFLAGNANDFINDTNAADPGMLREPASLVLPLATATAAFLGALAFGAAHQHQAARGGGVGK</sequence>
<keyword evidence="3" id="KW-1185">Reference proteome</keyword>
<gene>
    <name evidence="2" type="ORF">Esi_0378_0014</name>
</gene>
<protein>
    <submittedName>
        <fullName evidence="2">Uncharacterized protein</fullName>
    </submittedName>
</protein>
<accession>D7FZM0</accession>
<evidence type="ECO:0000256" key="1">
    <source>
        <dbReference type="SAM" id="Phobius"/>
    </source>
</evidence>
<dbReference type="EMBL" id="FN649760">
    <property type="protein sequence ID" value="CBJ32827.1"/>
    <property type="molecule type" value="Genomic_DNA"/>
</dbReference>
<keyword evidence="1" id="KW-0472">Membrane</keyword>
<proteinExistence type="predicted"/>
<keyword evidence="1" id="KW-1133">Transmembrane helix</keyword>
<keyword evidence="1" id="KW-0812">Transmembrane</keyword>
<organism evidence="2 3">
    <name type="scientific">Ectocarpus siliculosus</name>
    <name type="common">Brown alga</name>
    <name type="synonym">Conferva siliculosa</name>
    <dbReference type="NCBI Taxonomy" id="2880"/>
    <lineage>
        <taxon>Eukaryota</taxon>
        <taxon>Sar</taxon>
        <taxon>Stramenopiles</taxon>
        <taxon>Ochrophyta</taxon>
        <taxon>PX clade</taxon>
        <taxon>Phaeophyceae</taxon>
        <taxon>Ectocarpales</taxon>
        <taxon>Ectocarpaceae</taxon>
        <taxon>Ectocarpus</taxon>
    </lineage>
</organism>
<name>D7FZM0_ECTSI</name>
<reference evidence="2 3" key="1">
    <citation type="journal article" date="2010" name="Nature">
        <title>The Ectocarpus genome and the independent evolution of multicellularity in brown algae.</title>
        <authorList>
            <person name="Cock J.M."/>
            <person name="Sterck L."/>
            <person name="Rouze P."/>
            <person name="Scornet D."/>
            <person name="Allen A.E."/>
            <person name="Amoutzias G."/>
            <person name="Anthouard V."/>
            <person name="Artiguenave F."/>
            <person name="Aury J.M."/>
            <person name="Badger J.H."/>
            <person name="Beszteri B."/>
            <person name="Billiau K."/>
            <person name="Bonnet E."/>
            <person name="Bothwell J.H."/>
            <person name="Bowler C."/>
            <person name="Boyen C."/>
            <person name="Brownlee C."/>
            <person name="Carrano C.J."/>
            <person name="Charrier B."/>
            <person name="Cho G.Y."/>
            <person name="Coelho S.M."/>
            <person name="Collen J."/>
            <person name="Corre E."/>
            <person name="Da Silva C."/>
            <person name="Delage L."/>
            <person name="Delaroque N."/>
            <person name="Dittami S.M."/>
            <person name="Doulbeau S."/>
            <person name="Elias M."/>
            <person name="Farnham G."/>
            <person name="Gachon C.M."/>
            <person name="Gschloessl B."/>
            <person name="Heesch S."/>
            <person name="Jabbari K."/>
            <person name="Jubin C."/>
            <person name="Kawai H."/>
            <person name="Kimura K."/>
            <person name="Kloareg B."/>
            <person name="Kupper F.C."/>
            <person name="Lang D."/>
            <person name="Le Bail A."/>
            <person name="Leblanc C."/>
            <person name="Lerouge P."/>
            <person name="Lohr M."/>
            <person name="Lopez P.J."/>
            <person name="Martens C."/>
            <person name="Maumus F."/>
            <person name="Michel G."/>
            <person name="Miranda-Saavedra D."/>
            <person name="Morales J."/>
            <person name="Moreau H."/>
            <person name="Motomura T."/>
            <person name="Nagasato C."/>
            <person name="Napoli C.A."/>
            <person name="Nelson D.R."/>
            <person name="Nyvall-Collen P."/>
            <person name="Peters A.F."/>
            <person name="Pommier C."/>
            <person name="Potin P."/>
            <person name="Poulain J."/>
            <person name="Quesneville H."/>
            <person name="Read B."/>
            <person name="Rensing S.A."/>
            <person name="Ritter A."/>
            <person name="Rousvoal S."/>
            <person name="Samanta M."/>
            <person name="Samson G."/>
            <person name="Schroeder D.C."/>
            <person name="Segurens B."/>
            <person name="Strittmatter M."/>
            <person name="Tonon T."/>
            <person name="Tregear J.W."/>
            <person name="Valentin K."/>
            <person name="von Dassow P."/>
            <person name="Yamagishi T."/>
            <person name="Van de Peer Y."/>
            <person name="Wincker P."/>
        </authorList>
    </citation>
    <scope>NUCLEOTIDE SEQUENCE [LARGE SCALE GENOMIC DNA]</scope>
    <source>
        <strain evidence="3">Ec32 / CCAP1310/4</strain>
    </source>
</reference>
<evidence type="ECO:0000313" key="2">
    <source>
        <dbReference type="EMBL" id="CBJ32827.1"/>
    </source>
</evidence>
<evidence type="ECO:0000313" key="3">
    <source>
        <dbReference type="Proteomes" id="UP000002630"/>
    </source>
</evidence>
<dbReference type="OrthoDB" id="10578866at2759"/>
<dbReference type="AlphaFoldDB" id="D7FZM0"/>
<dbReference type="Proteomes" id="UP000002630">
    <property type="component" value="Unassembled WGS sequence"/>
</dbReference>
<dbReference type="InParanoid" id="D7FZM0"/>